<dbReference type="PROSITE" id="PS50975">
    <property type="entry name" value="ATP_GRASP"/>
    <property type="match status" value="1"/>
</dbReference>
<sequence length="459" mass="49091">MRKVLIANRGEIACRVIAACRSLGLKTVAVYSEADAAALHVEMADEAVAVGPAPARKSYLDKAAVLEAARQTGADAVHPGYGFLSESAEFARMVEEAGLIWLGPDAGTIAVMGDKGAARTAAIEAGVPVLPGTAPLVKEGGADLDALGAETGFPLLVKATAGGGGIGMRRVETPEALADAVANVQAHAERTFGDGTVYLERFIRRARHIEIQVFGDGEGRVAVFPERDCTLQRRYQKILEESPAPDLSEEVRDAMKAAARRLAQARRYRSAGTVEFVYDSEKGDWFFLEMNTRIQVEHRVTEMVTGTDLVAMQLRLAMGQLDDLAEDYGVLDGRWAIEARLCAEDPQKKFLPRPGTLERLELPAADATLVVDCGLRQGDAVSPHYDSMIGKLVACGPSREAAIARLDAALAAVRVEGVVTNAGFVRRLLGLQAFAEAEVHTQFVDANLAELLAEETTPA</sequence>
<dbReference type="Pfam" id="PF00289">
    <property type="entry name" value="Biotin_carb_N"/>
    <property type="match status" value="1"/>
</dbReference>
<evidence type="ECO:0000313" key="8">
    <source>
        <dbReference type="EMBL" id="KRS18998.1"/>
    </source>
</evidence>
<evidence type="ECO:0000259" key="7">
    <source>
        <dbReference type="PROSITE" id="PS50979"/>
    </source>
</evidence>
<dbReference type="GO" id="GO:0046872">
    <property type="term" value="F:metal ion binding"/>
    <property type="evidence" value="ECO:0007669"/>
    <property type="project" value="InterPro"/>
</dbReference>
<evidence type="ECO:0000256" key="5">
    <source>
        <dbReference type="PROSITE-ProRule" id="PRU00409"/>
    </source>
</evidence>
<dbReference type="InterPro" id="IPR011764">
    <property type="entry name" value="Biotin_carboxylation_dom"/>
</dbReference>
<gene>
    <name evidence="9" type="primary">accA1_1</name>
    <name evidence="9" type="ORF">RIdsm_01860</name>
    <name evidence="8" type="ORF">XM52_04820</name>
</gene>
<evidence type="ECO:0000256" key="3">
    <source>
        <dbReference type="ARBA" id="ARBA00022840"/>
    </source>
</evidence>
<dbReference type="GO" id="GO:0016874">
    <property type="term" value="F:ligase activity"/>
    <property type="evidence" value="ECO:0007669"/>
    <property type="project" value="UniProtKB-KW"/>
</dbReference>
<dbReference type="InterPro" id="IPR011054">
    <property type="entry name" value="Rudment_hybrid_motif"/>
</dbReference>
<dbReference type="RefSeq" id="WP_057813821.1">
    <property type="nucleotide sequence ID" value="NZ_CP031598.1"/>
</dbReference>
<dbReference type="SUPFAM" id="SSF52440">
    <property type="entry name" value="PreATP-grasp domain"/>
    <property type="match status" value="1"/>
</dbReference>
<dbReference type="InterPro" id="IPR011761">
    <property type="entry name" value="ATP-grasp"/>
</dbReference>
<dbReference type="PANTHER" id="PTHR18866:SF33">
    <property type="entry name" value="METHYLCROTONOYL-COA CARBOXYLASE SUBUNIT ALPHA, MITOCHONDRIAL-RELATED"/>
    <property type="match status" value="1"/>
</dbReference>
<evidence type="ECO:0000313" key="9">
    <source>
        <dbReference type="EMBL" id="QEW26066.1"/>
    </source>
</evidence>
<dbReference type="Pfam" id="PF02785">
    <property type="entry name" value="Biotin_carb_C"/>
    <property type="match status" value="1"/>
</dbReference>
<reference evidence="8 10" key="1">
    <citation type="submission" date="2015-04" db="EMBL/GenBank/DDBJ databases">
        <title>The draft genome sequence of Roseovarius indicus B108T.</title>
        <authorList>
            <person name="Li G."/>
            <person name="Lai Q."/>
            <person name="Shao Z."/>
            <person name="Yan P."/>
        </authorList>
    </citation>
    <scope>NUCLEOTIDE SEQUENCE [LARGE SCALE GENOMIC DNA]</scope>
    <source>
        <strain evidence="8 10">B108</strain>
    </source>
</reference>
<evidence type="ECO:0000259" key="6">
    <source>
        <dbReference type="PROSITE" id="PS50975"/>
    </source>
</evidence>
<dbReference type="SMART" id="SM00878">
    <property type="entry name" value="Biotin_carb_C"/>
    <property type="match status" value="1"/>
</dbReference>
<dbReference type="PANTHER" id="PTHR18866">
    <property type="entry name" value="CARBOXYLASE:PYRUVATE/ACETYL-COA/PROPIONYL-COA CARBOXYLASE"/>
    <property type="match status" value="1"/>
</dbReference>
<dbReference type="InterPro" id="IPR050856">
    <property type="entry name" value="Biotin_carboxylase_complex"/>
</dbReference>
<dbReference type="InterPro" id="IPR016185">
    <property type="entry name" value="PreATP-grasp_dom_sf"/>
</dbReference>
<reference evidence="9 11" key="2">
    <citation type="submission" date="2018-08" db="EMBL/GenBank/DDBJ databases">
        <title>Genetic Globetrotter - A new plasmid hitch-hiking vast phylogenetic and geographic distances.</title>
        <authorList>
            <person name="Vollmers J."/>
            <person name="Petersen J."/>
        </authorList>
    </citation>
    <scope>NUCLEOTIDE SEQUENCE [LARGE SCALE GENOMIC DNA]</scope>
    <source>
        <strain evidence="9 11">DSM 26383</strain>
    </source>
</reference>
<name>A0A0T5PCQ4_9RHOB</name>
<keyword evidence="10" id="KW-1185">Reference proteome</keyword>
<evidence type="ECO:0000256" key="2">
    <source>
        <dbReference type="ARBA" id="ARBA00022741"/>
    </source>
</evidence>
<dbReference type="KEGG" id="rid:RIdsm_01860"/>
<keyword evidence="2 5" id="KW-0547">Nucleotide-binding</keyword>
<dbReference type="FunFam" id="3.40.50.20:FF:000010">
    <property type="entry name" value="Propionyl-CoA carboxylase subunit alpha"/>
    <property type="match status" value="1"/>
</dbReference>
<evidence type="ECO:0000256" key="4">
    <source>
        <dbReference type="ARBA" id="ARBA00023267"/>
    </source>
</evidence>
<keyword evidence="3 5" id="KW-0067">ATP-binding</keyword>
<keyword evidence="4" id="KW-0092">Biotin</keyword>
<feature type="domain" description="Biotin carboxylation" evidence="7">
    <location>
        <begin position="1"/>
        <end position="449"/>
    </location>
</feature>
<dbReference type="EMBL" id="CP031598">
    <property type="protein sequence ID" value="QEW26066.1"/>
    <property type="molecule type" value="Genomic_DNA"/>
</dbReference>
<dbReference type="AlphaFoldDB" id="A0A0T5PCQ4"/>
<dbReference type="SUPFAM" id="SSF51246">
    <property type="entry name" value="Rudiment single hybrid motif"/>
    <property type="match status" value="1"/>
</dbReference>
<dbReference type="EMBL" id="LAXI01000002">
    <property type="protein sequence ID" value="KRS18998.1"/>
    <property type="molecule type" value="Genomic_DNA"/>
</dbReference>
<dbReference type="SUPFAM" id="SSF56059">
    <property type="entry name" value="Glutathione synthetase ATP-binding domain-like"/>
    <property type="match status" value="1"/>
</dbReference>
<keyword evidence="1" id="KW-0436">Ligase</keyword>
<proteinExistence type="predicted"/>
<dbReference type="OrthoDB" id="9763189at2"/>
<dbReference type="InterPro" id="IPR005481">
    <property type="entry name" value="BC-like_N"/>
</dbReference>
<dbReference type="STRING" id="540747.SAMN04488031_103273"/>
<dbReference type="InterPro" id="IPR005482">
    <property type="entry name" value="Biotin_COase_C"/>
</dbReference>
<dbReference type="Gene3D" id="3.30.470.20">
    <property type="entry name" value="ATP-grasp fold, B domain"/>
    <property type="match status" value="1"/>
</dbReference>
<dbReference type="InterPro" id="IPR005479">
    <property type="entry name" value="CPAse_ATP-bd"/>
</dbReference>
<dbReference type="Proteomes" id="UP000325785">
    <property type="component" value="Chromosome"/>
</dbReference>
<dbReference type="PROSITE" id="PS00866">
    <property type="entry name" value="CPSASE_1"/>
    <property type="match status" value="1"/>
</dbReference>
<evidence type="ECO:0000256" key="1">
    <source>
        <dbReference type="ARBA" id="ARBA00022598"/>
    </source>
</evidence>
<dbReference type="Pfam" id="PF02786">
    <property type="entry name" value="CPSase_L_D2"/>
    <property type="match status" value="1"/>
</dbReference>
<feature type="domain" description="ATP-grasp" evidence="6">
    <location>
        <begin position="119"/>
        <end position="318"/>
    </location>
</feature>
<dbReference type="PROSITE" id="PS50979">
    <property type="entry name" value="BC"/>
    <property type="match status" value="1"/>
</dbReference>
<organism evidence="8 10">
    <name type="scientific">Roseovarius indicus</name>
    <dbReference type="NCBI Taxonomy" id="540747"/>
    <lineage>
        <taxon>Bacteria</taxon>
        <taxon>Pseudomonadati</taxon>
        <taxon>Pseudomonadota</taxon>
        <taxon>Alphaproteobacteria</taxon>
        <taxon>Rhodobacterales</taxon>
        <taxon>Roseobacteraceae</taxon>
        <taxon>Roseovarius</taxon>
    </lineage>
</organism>
<accession>A0A0T5PCQ4</accession>
<dbReference type="GO" id="GO:0005524">
    <property type="term" value="F:ATP binding"/>
    <property type="evidence" value="ECO:0007669"/>
    <property type="project" value="UniProtKB-UniRule"/>
</dbReference>
<dbReference type="PROSITE" id="PS00867">
    <property type="entry name" value="CPSASE_2"/>
    <property type="match status" value="1"/>
</dbReference>
<protein>
    <submittedName>
        <fullName evidence="9">Acetyl-/propionyl-coenzyme A carboxylase alpha chain</fullName>
    </submittedName>
    <submittedName>
        <fullName evidence="8">Acetyl-CoA carboxylase</fullName>
    </submittedName>
</protein>
<dbReference type="PATRIC" id="fig|540747.5.peg.2538"/>
<evidence type="ECO:0000313" key="11">
    <source>
        <dbReference type="Proteomes" id="UP000325785"/>
    </source>
</evidence>
<evidence type="ECO:0000313" key="10">
    <source>
        <dbReference type="Proteomes" id="UP000051401"/>
    </source>
</evidence>
<dbReference type="Proteomes" id="UP000051401">
    <property type="component" value="Unassembled WGS sequence"/>
</dbReference>